<accession>A0ABS9IPF2</accession>
<gene>
    <name evidence="1" type="ORF">L5G33_03055</name>
</gene>
<dbReference type="InterPro" id="IPR016024">
    <property type="entry name" value="ARM-type_fold"/>
</dbReference>
<protein>
    <submittedName>
        <fullName evidence="1">HEAT repeat domain-containing protein</fullName>
    </submittedName>
</protein>
<dbReference type="RefSeq" id="WP_236996684.1">
    <property type="nucleotide sequence ID" value="NZ_JAKKOR010000002.1"/>
</dbReference>
<dbReference type="Pfam" id="PF13646">
    <property type="entry name" value="HEAT_2"/>
    <property type="match status" value="1"/>
</dbReference>
<dbReference type="Proteomes" id="UP001200110">
    <property type="component" value="Unassembled WGS sequence"/>
</dbReference>
<keyword evidence="2" id="KW-1185">Reference proteome</keyword>
<name>A0ABS9IPF2_9ACTN</name>
<dbReference type="SUPFAM" id="SSF48371">
    <property type="entry name" value="ARM repeat"/>
    <property type="match status" value="1"/>
</dbReference>
<organism evidence="1 2">
    <name type="scientific">Gordonia liuliyuniae</name>
    <dbReference type="NCBI Taxonomy" id="2911517"/>
    <lineage>
        <taxon>Bacteria</taxon>
        <taxon>Bacillati</taxon>
        <taxon>Actinomycetota</taxon>
        <taxon>Actinomycetes</taxon>
        <taxon>Mycobacteriales</taxon>
        <taxon>Gordoniaceae</taxon>
        <taxon>Gordonia</taxon>
    </lineage>
</organism>
<reference evidence="1 2" key="1">
    <citation type="submission" date="2022-01" db="EMBL/GenBank/DDBJ databases">
        <authorList>
            <person name="Huang Y."/>
        </authorList>
    </citation>
    <scope>NUCLEOTIDE SEQUENCE [LARGE SCALE GENOMIC DNA]</scope>
    <source>
        <strain evidence="1 2">HY366</strain>
    </source>
</reference>
<proteinExistence type="predicted"/>
<dbReference type="EMBL" id="JAKKOR010000002">
    <property type="protein sequence ID" value="MCF8587445.1"/>
    <property type="molecule type" value="Genomic_DNA"/>
</dbReference>
<dbReference type="Gene3D" id="1.25.10.10">
    <property type="entry name" value="Leucine-rich Repeat Variant"/>
    <property type="match status" value="1"/>
</dbReference>
<sequence>MNETQGLVAALGAERSETRLRAALAAGTDPEPELLDELVARCGVEPDFYVRDMLTWAITRYPVERTVPAVTAELESSCAQARSQALHTLSKIGDGSTWPAITRELLTDDDDEVSRSAWRAAVVLVPDDERAALAAILVSQFGRGDADMHRSLSRALVELGDAANHAVALGQRSTDPVIRGHAAATEQLAADPESAFVFDIDLARRAAALGE</sequence>
<evidence type="ECO:0000313" key="1">
    <source>
        <dbReference type="EMBL" id="MCF8587445.1"/>
    </source>
</evidence>
<comment type="caution">
    <text evidence="1">The sequence shown here is derived from an EMBL/GenBank/DDBJ whole genome shotgun (WGS) entry which is preliminary data.</text>
</comment>
<evidence type="ECO:0000313" key="2">
    <source>
        <dbReference type="Proteomes" id="UP001200110"/>
    </source>
</evidence>
<dbReference type="InterPro" id="IPR011989">
    <property type="entry name" value="ARM-like"/>
</dbReference>